<keyword evidence="13" id="KW-1185">Reference proteome</keyword>
<dbReference type="InterPro" id="IPR051792">
    <property type="entry name" value="GGT_bact"/>
</dbReference>
<dbReference type="SUPFAM" id="SSF56235">
    <property type="entry name" value="N-terminal nucleophile aminohydrolases (Ntn hydrolases)"/>
    <property type="match status" value="1"/>
</dbReference>
<dbReference type="PROSITE" id="PS00462">
    <property type="entry name" value="G_GLU_TRANSPEPTIDASE"/>
    <property type="match status" value="1"/>
</dbReference>
<name>A0A917HSZ0_9FLAO</name>
<evidence type="ECO:0000256" key="2">
    <source>
        <dbReference type="ARBA" id="ARBA00001089"/>
    </source>
</evidence>
<dbReference type="Pfam" id="PF01019">
    <property type="entry name" value="G_glu_transpept"/>
    <property type="match status" value="1"/>
</dbReference>
<keyword evidence="6 11" id="KW-0865">Zymogen</keyword>
<dbReference type="InterPro" id="IPR055262">
    <property type="entry name" value="GGT_CS"/>
</dbReference>
<dbReference type="GO" id="GO:0103068">
    <property type="term" value="F:leukotriene C4 gamma-glutamyl transferase activity"/>
    <property type="evidence" value="ECO:0007669"/>
    <property type="project" value="UniProtKB-EC"/>
</dbReference>
<feature type="binding site" evidence="10">
    <location>
        <position position="411"/>
    </location>
    <ligand>
        <name>L-glutamate</name>
        <dbReference type="ChEBI" id="CHEBI:29985"/>
    </ligand>
</feature>
<feature type="active site" description="Nucleophile" evidence="9">
    <location>
        <position position="369"/>
    </location>
</feature>
<evidence type="ECO:0000256" key="5">
    <source>
        <dbReference type="ARBA" id="ARBA00022801"/>
    </source>
</evidence>
<dbReference type="PROSITE" id="PS51257">
    <property type="entry name" value="PROKAR_LIPOPROTEIN"/>
    <property type="match status" value="1"/>
</dbReference>
<keyword evidence="7 11" id="KW-0012">Acyltransferase</keyword>
<dbReference type="InterPro" id="IPR029055">
    <property type="entry name" value="Ntn_hydrolases_N"/>
</dbReference>
<comment type="subunit">
    <text evidence="11">This enzyme consists of two polypeptide chains, which are synthesized in precursor form from a single polypeptide.</text>
</comment>
<evidence type="ECO:0000256" key="9">
    <source>
        <dbReference type="PIRSR" id="PIRSR600101-1"/>
    </source>
</evidence>
<comment type="catalytic activity">
    <reaction evidence="1 11">
        <text>an S-substituted glutathione + H2O = an S-substituted L-cysteinylglycine + L-glutamate</text>
        <dbReference type="Rhea" id="RHEA:59468"/>
        <dbReference type="ChEBI" id="CHEBI:15377"/>
        <dbReference type="ChEBI" id="CHEBI:29985"/>
        <dbReference type="ChEBI" id="CHEBI:90779"/>
        <dbReference type="ChEBI" id="CHEBI:143103"/>
        <dbReference type="EC" id="3.4.19.13"/>
    </reaction>
</comment>
<gene>
    <name evidence="12" type="primary">ggt</name>
    <name evidence="12" type="ORF">GCM10011416_00340</name>
</gene>
<evidence type="ECO:0000313" key="12">
    <source>
        <dbReference type="EMBL" id="GGG88053.1"/>
    </source>
</evidence>
<keyword evidence="11" id="KW-0317">Glutathione biosynthesis</keyword>
<proteinExistence type="inferred from homology"/>
<feature type="binding site" evidence="10">
    <location>
        <begin position="387"/>
        <end position="389"/>
    </location>
    <ligand>
        <name>L-glutamate</name>
        <dbReference type="ChEBI" id="CHEBI:29985"/>
    </ligand>
</feature>
<dbReference type="GO" id="GO:0006750">
    <property type="term" value="P:glutathione biosynthetic process"/>
    <property type="evidence" value="ECO:0007669"/>
    <property type="project" value="UniProtKB-KW"/>
</dbReference>
<dbReference type="EC" id="2.3.2.2" evidence="11"/>
<dbReference type="Gene3D" id="3.60.20.40">
    <property type="match status" value="1"/>
</dbReference>
<comment type="caution">
    <text evidence="12">The sequence shown here is derived from an EMBL/GenBank/DDBJ whole genome shotgun (WGS) entry which is preliminary data.</text>
</comment>
<sequence length="560" mass="61131">MKKIAYLLTIAFLVASCSKEEKIIGVIADKAMVVSARVEASTIGSDILKKGGNAYDAMIATQLALAVVYPQAGNIGGGGFMVYRQNDGSTGALDFREKAPNSAHKDMYLDEKGDVIPEMSSFGVHSVGVPGSVAGIMEVYKKFGSLPFKELVQPAIDLARNGFKVSKMQARALNGTRKRFQKANNYTIAFDAEWKEGDIIKLEELAQTLERIRDKGMDGFYKGKTADLMVNYVTELGGKMTHEDLTSYQAVWRKPVSFDYKGYTITSMTLPASGGICLAQILKAIEPYDLSKIEHNSTKYIQLLTEAERRSYADRAHYLGDIDYVDVPIDSLTDADYINDRMKSFSWDKATKSSDISHGTVLGYESNETTHYSIVDAFGNAVSVTTTLNTGYGSKVFVKGGGFFLNNEMDDFSSKPGTPNVYGLLGSKANAIAPGKRMLSSMTPTIVSYNGKLKMVVGTPGGSTIITSVLQNILNVVAYDMGMQESVNQARFHHQWYPDNIRMEPNGFDSITKNKLKALGYELLERNSLIIGRVDAILVLPNGKLEGGADPRGDDAAVGF</sequence>
<reference evidence="12" key="1">
    <citation type="journal article" date="2014" name="Int. J. Syst. Evol. Microbiol.">
        <title>Complete genome sequence of Corynebacterium casei LMG S-19264T (=DSM 44701T), isolated from a smear-ripened cheese.</title>
        <authorList>
            <consortium name="US DOE Joint Genome Institute (JGI-PGF)"/>
            <person name="Walter F."/>
            <person name="Albersmeier A."/>
            <person name="Kalinowski J."/>
            <person name="Ruckert C."/>
        </authorList>
    </citation>
    <scope>NUCLEOTIDE SEQUENCE</scope>
    <source>
        <strain evidence="12">CGMCC 1.15763</strain>
    </source>
</reference>
<dbReference type="NCBIfam" id="TIGR00066">
    <property type="entry name" value="g_glut_trans"/>
    <property type="match status" value="1"/>
</dbReference>
<dbReference type="GO" id="GO:0036374">
    <property type="term" value="F:glutathione hydrolase activity"/>
    <property type="evidence" value="ECO:0007669"/>
    <property type="project" value="UniProtKB-UniRule"/>
</dbReference>
<comment type="catalytic activity">
    <reaction evidence="2 11">
        <text>glutathione + H2O = L-cysteinylglycine + L-glutamate</text>
        <dbReference type="Rhea" id="RHEA:28807"/>
        <dbReference type="ChEBI" id="CHEBI:15377"/>
        <dbReference type="ChEBI" id="CHEBI:29985"/>
        <dbReference type="ChEBI" id="CHEBI:57925"/>
        <dbReference type="ChEBI" id="CHEBI:61694"/>
        <dbReference type="EC" id="3.4.19.13"/>
    </reaction>
</comment>
<evidence type="ECO:0000256" key="7">
    <source>
        <dbReference type="ARBA" id="ARBA00023315"/>
    </source>
</evidence>
<evidence type="ECO:0000256" key="8">
    <source>
        <dbReference type="ARBA" id="ARBA00047417"/>
    </source>
</evidence>
<evidence type="ECO:0000256" key="4">
    <source>
        <dbReference type="ARBA" id="ARBA00022679"/>
    </source>
</evidence>
<comment type="pathway">
    <text evidence="11">Sulfur metabolism; glutathione metabolism.</text>
</comment>
<evidence type="ECO:0000256" key="10">
    <source>
        <dbReference type="PIRSR" id="PIRSR600101-2"/>
    </source>
</evidence>
<evidence type="ECO:0000256" key="11">
    <source>
        <dbReference type="RuleBase" id="RU368036"/>
    </source>
</evidence>
<dbReference type="GO" id="GO:0006751">
    <property type="term" value="P:glutathione catabolic process"/>
    <property type="evidence" value="ECO:0007669"/>
    <property type="project" value="UniProtKB-UniRule"/>
</dbReference>
<keyword evidence="5 11" id="KW-0378">Hydrolase</keyword>
<evidence type="ECO:0000256" key="3">
    <source>
        <dbReference type="ARBA" id="ARBA00009381"/>
    </source>
</evidence>
<evidence type="ECO:0000256" key="1">
    <source>
        <dbReference type="ARBA" id="ARBA00001049"/>
    </source>
</evidence>
<accession>A0A917HSZ0</accession>
<comment type="similarity">
    <text evidence="3 11">Belongs to the gamma-glutamyltransferase family.</text>
</comment>
<evidence type="ECO:0000313" key="13">
    <source>
        <dbReference type="Proteomes" id="UP000633278"/>
    </source>
</evidence>
<dbReference type="PRINTS" id="PR01210">
    <property type="entry name" value="GGTRANSPTASE"/>
</dbReference>
<dbReference type="EC" id="3.4.19.13" evidence="11"/>
<comment type="PTM">
    <text evidence="11">Cleaved by autocatalysis into a large and a small subunit.</text>
</comment>
<keyword evidence="4 11" id="KW-0808">Transferase</keyword>
<comment type="catalytic activity">
    <reaction evidence="8 11">
        <text>an N-terminal (5-L-glutamyl)-[peptide] + an alpha-amino acid = 5-L-glutamyl amino acid + an N-terminal L-alpha-aminoacyl-[peptide]</text>
        <dbReference type="Rhea" id="RHEA:23904"/>
        <dbReference type="Rhea" id="RHEA-COMP:9780"/>
        <dbReference type="Rhea" id="RHEA-COMP:9795"/>
        <dbReference type="ChEBI" id="CHEBI:77644"/>
        <dbReference type="ChEBI" id="CHEBI:78597"/>
        <dbReference type="ChEBI" id="CHEBI:78599"/>
        <dbReference type="ChEBI" id="CHEBI:78608"/>
        <dbReference type="EC" id="2.3.2.2"/>
    </reaction>
</comment>
<dbReference type="Proteomes" id="UP000633278">
    <property type="component" value="Unassembled WGS sequence"/>
</dbReference>
<feature type="binding site" evidence="10">
    <location>
        <begin position="440"/>
        <end position="441"/>
    </location>
    <ligand>
        <name>L-glutamate</name>
        <dbReference type="ChEBI" id="CHEBI:29985"/>
    </ligand>
</feature>
<dbReference type="EMBL" id="BMJW01000001">
    <property type="protein sequence ID" value="GGG88053.1"/>
    <property type="molecule type" value="Genomic_DNA"/>
</dbReference>
<dbReference type="PANTHER" id="PTHR43199:SF1">
    <property type="entry name" value="GLUTATHIONE HYDROLASE PROENZYME"/>
    <property type="match status" value="1"/>
</dbReference>
<evidence type="ECO:0000256" key="6">
    <source>
        <dbReference type="ARBA" id="ARBA00023145"/>
    </source>
</evidence>
<feature type="binding site" evidence="10">
    <location>
        <position position="96"/>
    </location>
    <ligand>
        <name>L-glutamate</name>
        <dbReference type="ChEBI" id="CHEBI:29985"/>
    </ligand>
</feature>
<dbReference type="AlphaFoldDB" id="A0A917HSZ0"/>
<dbReference type="InterPro" id="IPR000101">
    <property type="entry name" value="GGT_peptidase"/>
</dbReference>
<dbReference type="InterPro" id="IPR043138">
    <property type="entry name" value="GGT_lsub"/>
</dbReference>
<reference evidence="12" key="2">
    <citation type="submission" date="2020-09" db="EMBL/GenBank/DDBJ databases">
        <authorList>
            <person name="Sun Q."/>
            <person name="Zhou Y."/>
        </authorList>
    </citation>
    <scope>NUCLEOTIDE SEQUENCE</scope>
    <source>
        <strain evidence="12">CGMCC 1.15763</strain>
    </source>
</reference>
<protein>
    <recommendedName>
        <fullName evidence="11">Glutathione hydrolase proenzyme</fullName>
        <ecNumber evidence="11">2.3.2.2</ecNumber>
        <ecNumber evidence="11">3.4.19.13</ecNumber>
    </recommendedName>
    <component>
        <recommendedName>
            <fullName evidence="11">Glutathione hydrolase large chain</fullName>
        </recommendedName>
    </component>
    <component>
        <recommendedName>
            <fullName evidence="11">Glutathione hydrolase small chain</fullName>
        </recommendedName>
    </component>
</protein>
<feature type="binding site" evidence="10">
    <location>
        <position position="462"/>
    </location>
    <ligand>
        <name>L-glutamate</name>
        <dbReference type="ChEBI" id="CHEBI:29985"/>
    </ligand>
</feature>
<organism evidence="12 13">
    <name type="scientific">Polaribacter pacificus</name>
    <dbReference type="NCBI Taxonomy" id="1775173"/>
    <lineage>
        <taxon>Bacteria</taxon>
        <taxon>Pseudomonadati</taxon>
        <taxon>Bacteroidota</taxon>
        <taxon>Flavobacteriia</taxon>
        <taxon>Flavobacteriales</taxon>
        <taxon>Flavobacteriaceae</taxon>
    </lineage>
</organism>
<dbReference type="RefSeq" id="WP_188597250.1">
    <property type="nucleotide sequence ID" value="NZ_BMJW01000001.1"/>
</dbReference>
<dbReference type="InterPro" id="IPR043137">
    <property type="entry name" value="GGT_ssub_C"/>
</dbReference>
<dbReference type="PANTHER" id="PTHR43199">
    <property type="entry name" value="GLUTATHIONE HYDROLASE"/>
    <property type="match status" value="1"/>
</dbReference>
<dbReference type="Gene3D" id="1.10.246.130">
    <property type="match status" value="1"/>
</dbReference>